<dbReference type="InterPro" id="IPR039665">
    <property type="entry name" value="PH_APBB1IP"/>
</dbReference>
<gene>
    <name evidence="13" type="ORF">HF521_018032</name>
</gene>
<feature type="domain" description="Ras-associating" evidence="12">
    <location>
        <begin position="177"/>
        <end position="263"/>
    </location>
</feature>
<feature type="domain" description="PH" evidence="11">
    <location>
        <begin position="307"/>
        <end position="416"/>
    </location>
</feature>
<feature type="compositionally biased region" description="Low complexity" evidence="10">
    <location>
        <begin position="445"/>
        <end position="464"/>
    </location>
</feature>
<dbReference type="CDD" id="cd16137">
    <property type="entry name" value="RA_MRL_RIAM"/>
    <property type="match status" value="1"/>
</dbReference>
<feature type="compositionally biased region" description="Pro residues" evidence="10">
    <location>
        <begin position="482"/>
        <end position="510"/>
    </location>
</feature>
<dbReference type="PROSITE" id="PS50200">
    <property type="entry name" value="RA"/>
    <property type="match status" value="1"/>
</dbReference>
<evidence type="ECO:0000256" key="7">
    <source>
        <dbReference type="ARBA" id="ARBA00038382"/>
    </source>
</evidence>
<dbReference type="Pfam" id="PF21989">
    <property type="entry name" value="RA_2"/>
    <property type="match status" value="1"/>
</dbReference>
<dbReference type="PANTHER" id="PTHR11243">
    <property type="entry name" value="GROWTH FACTOR RECEPTOR-BOUND PROTEIN"/>
    <property type="match status" value="1"/>
</dbReference>
<dbReference type="InterPro" id="IPR011993">
    <property type="entry name" value="PH-like_dom_sf"/>
</dbReference>
<dbReference type="AlphaFoldDB" id="A0A8T0BQ47"/>
<evidence type="ECO:0000256" key="1">
    <source>
        <dbReference type="ARBA" id="ARBA00004202"/>
    </source>
</evidence>
<keyword evidence="4" id="KW-0963">Cytoplasm</keyword>
<evidence type="ECO:0000313" key="13">
    <source>
        <dbReference type="EMBL" id="KAF7708975.1"/>
    </source>
</evidence>
<evidence type="ECO:0000256" key="4">
    <source>
        <dbReference type="ARBA" id="ARBA00022490"/>
    </source>
</evidence>
<evidence type="ECO:0000256" key="5">
    <source>
        <dbReference type="ARBA" id="ARBA00023136"/>
    </source>
</evidence>
<sequence length="693" mass="75815">MDDIDAMFTDMLQEMDLLTQSLGTEVPESPPTFQSSQEINFSIGFTDPNASLNELEDNDLDALMADLVADLNATEEKFASERVEVKKDPMPPSSTAHFTPTAPSASTYSTGPPASQSKSELTRLPSNTSGLTSITSNTSLPAPPSSNSKPSMEEVEEQMKADKIKLALEKLKEAKVKKLIVKVQMTDGSAKTLMVDERQTVRDVLDNLFEKTHCDGNVDWCVCETNPELQTERGFEDHETLVEPLSAWTRDSENKVVFLEKKCKYEVFKNPQNFYLWKKEKKSLKDMKERDKELLLEENFCGPSVIVPDLEGVLHLKEEGKKSWKPRYFLLRASGLYYLPKGKNKASKDMVCLLQFDNVNVYYCNEYKTRYKAPTDHCFILKHPQIQKESQYIKYLCCDDEWTMNLWVTGIRIAKYGKTLYENYKNAVRKGSSLSSVWTNRSLQPSPSSSTASTPSPTPKAKAANGHAPQPHSEPALKAPAFIPPPPGHVLPPPPPDPSLPLAPPPPPFLPVKKQLPSLGPQQAVPTFPLPPSDFPLPPPPSNDMELPPDFLPPPPPMMLGELPPPPPDVFLPPPSPPLQALGGDHFPPPPPPPPVSALGGDHLPPPPPPPPRLGGDHLPPPPPPIAAGGVPPPPPPPPPPSSSSGAGFKPTPGSLRKVGPPPPKRTTPTQSAPSGGDFMSELMVAMQKKRGQ</sequence>
<dbReference type="SUPFAM" id="SSF50729">
    <property type="entry name" value="PH domain-like"/>
    <property type="match status" value="1"/>
</dbReference>
<evidence type="ECO:0000259" key="11">
    <source>
        <dbReference type="PROSITE" id="PS50003"/>
    </source>
</evidence>
<dbReference type="SMART" id="SM00314">
    <property type="entry name" value="RA"/>
    <property type="match status" value="1"/>
</dbReference>
<evidence type="ECO:0000256" key="6">
    <source>
        <dbReference type="ARBA" id="ARBA00023212"/>
    </source>
</evidence>
<evidence type="ECO:0000256" key="8">
    <source>
        <dbReference type="ARBA" id="ARBA00040699"/>
    </source>
</evidence>
<feature type="compositionally biased region" description="Polar residues" evidence="10">
    <location>
        <begin position="116"/>
        <end position="150"/>
    </location>
</feature>
<dbReference type="InterPro" id="IPR000159">
    <property type="entry name" value="RA_dom"/>
</dbReference>
<keyword evidence="14" id="KW-1185">Reference proteome</keyword>
<evidence type="ECO:0000259" key="12">
    <source>
        <dbReference type="PROSITE" id="PS50200"/>
    </source>
</evidence>
<dbReference type="EMBL" id="JABFDY010000004">
    <property type="protein sequence ID" value="KAF7708975.1"/>
    <property type="molecule type" value="Genomic_DNA"/>
</dbReference>
<keyword evidence="5" id="KW-0472">Membrane</keyword>
<dbReference type="FunFam" id="2.30.29.30:FF:000048">
    <property type="entry name" value="Ras association (RalGDS/AF-6) and pleckstrin homology domains 1"/>
    <property type="match status" value="1"/>
</dbReference>
<dbReference type="Proteomes" id="UP000606274">
    <property type="component" value="Unassembled WGS sequence"/>
</dbReference>
<dbReference type="SMART" id="SM00233">
    <property type="entry name" value="PH"/>
    <property type="match status" value="1"/>
</dbReference>
<feature type="region of interest" description="Disordered" evidence="10">
    <location>
        <begin position="81"/>
        <end position="154"/>
    </location>
</feature>
<dbReference type="CDD" id="cd01259">
    <property type="entry name" value="PH_APBB1IP"/>
    <property type="match status" value="1"/>
</dbReference>
<dbReference type="SUPFAM" id="SSF54236">
    <property type="entry name" value="Ubiquitin-like"/>
    <property type="match status" value="1"/>
</dbReference>
<dbReference type="Gene3D" id="2.30.29.30">
    <property type="entry name" value="Pleckstrin-homology domain (PH domain)/Phosphotyrosine-binding domain (PTB)"/>
    <property type="match status" value="1"/>
</dbReference>
<feature type="compositionally biased region" description="Pro residues" evidence="10">
    <location>
        <begin position="587"/>
        <end position="596"/>
    </location>
</feature>
<feature type="compositionally biased region" description="Pro residues" evidence="10">
    <location>
        <begin position="604"/>
        <end position="642"/>
    </location>
</feature>
<dbReference type="OrthoDB" id="6235964at2759"/>
<dbReference type="Gene3D" id="3.10.20.90">
    <property type="entry name" value="Phosphatidylinositol 3-kinase Catalytic Subunit, Chain A, domain 1"/>
    <property type="match status" value="1"/>
</dbReference>
<evidence type="ECO:0000256" key="3">
    <source>
        <dbReference type="ARBA" id="ARBA00022475"/>
    </source>
</evidence>
<dbReference type="InterPro" id="IPR039664">
    <property type="entry name" value="GRB/APBB1IP"/>
</dbReference>
<reference evidence="13" key="1">
    <citation type="submission" date="2020-08" db="EMBL/GenBank/DDBJ databases">
        <title>Chromosome-level assembly of Southern catfish (Silurus meridionalis) provides insights into visual adaptation to the nocturnal and benthic lifestyles.</title>
        <authorList>
            <person name="Zhang Y."/>
            <person name="Wang D."/>
            <person name="Peng Z."/>
        </authorList>
    </citation>
    <scope>NUCLEOTIDE SEQUENCE</scope>
    <source>
        <strain evidence="13">SWU-2019-XX</strain>
        <tissue evidence="13">Muscle</tissue>
    </source>
</reference>
<dbReference type="GO" id="GO:0005829">
    <property type="term" value="C:cytosol"/>
    <property type="evidence" value="ECO:0007669"/>
    <property type="project" value="TreeGrafter"/>
</dbReference>
<dbReference type="GO" id="GO:0005886">
    <property type="term" value="C:plasma membrane"/>
    <property type="evidence" value="ECO:0007669"/>
    <property type="project" value="UniProtKB-SubCell"/>
</dbReference>
<dbReference type="Pfam" id="PF00169">
    <property type="entry name" value="PH"/>
    <property type="match status" value="1"/>
</dbReference>
<protein>
    <recommendedName>
        <fullName evidence="8">Amyloid beta A4 precursor protein-binding family B member 1-interacting protein</fullName>
    </recommendedName>
    <alternativeName>
        <fullName evidence="9">APBB1-interacting protein 1</fullName>
    </alternativeName>
</protein>
<evidence type="ECO:0000256" key="10">
    <source>
        <dbReference type="SAM" id="MobiDB-lite"/>
    </source>
</evidence>
<proteinExistence type="inferred from homology"/>
<comment type="similarity">
    <text evidence="7">Belongs to the MRL family.</text>
</comment>
<feature type="compositionally biased region" description="Low complexity" evidence="10">
    <location>
        <begin position="99"/>
        <end position="115"/>
    </location>
</feature>
<feature type="compositionally biased region" description="Pro residues" evidence="10">
    <location>
        <begin position="550"/>
        <end position="578"/>
    </location>
</feature>
<name>A0A8T0BQ47_SILME</name>
<evidence type="ECO:0000256" key="2">
    <source>
        <dbReference type="ARBA" id="ARBA00004245"/>
    </source>
</evidence>
<comment type="subcellular location">
    <subcellularLocation>
        <location evidence="1">Cell membrane</location>
        <topology evidence="1">Peripheral membrane protein</topology>
    </subcellularLocation>
    <subcellularLocation>
        <location evidence="2">Cytoplasm</location>
        <location evidence="2">Cytoskeleton</location>
    </subcellularLocation>
</comment>
<dbReference type="InterPro" id="IPR029071">
    <property type="entry name" value="Ubiquitin-like_domsf"/>
</dbReference>
<dbReference type="PANTHER" id="PTHR11243:SF14">
    <property type="entry name" value="AMYLOID BETA A4 PRECURSOR PROTEIN-BINDING FAMILY B MEMBER 1-INTERACTING PROTEIN"/>
    <property type="match status" value="1"/>
</dbReference>
<evidence type="ECO:0000256" key="9">
    <source>
        <dbReference type="ARBA" id="ARBA00042746"/>
    </source>
</evidence>
<evidence type="ECO:0000313" key="14">
    <source>
        <dbReference type="Proteomes" id="UP000606274"/>
    </source>
</evidence>
<accession>A0A8T0BQ47</accession>
<dbReference type="InterPro" id="IPR001849">
    <property type="entry name" value="PH_domain"/>
</dbReference>
<comment type="caution">
    <text evidence="13">The sequence shown here is derived from an EMBL/GenBank/DDBJ whole genome shotgun (WGS) entry which is preliminary data.</text>
</comment>
<feature type="compositionally biased region" description="Pro residues" evidence="10">
    <location>
        <begin position="528"/>
        <end position="542"/>
    </location>
</feature>
<keyword evidence="6" id="KW-0206">Cytoskeleton</keyword>
<dbReference type="GO" id="GO:0005856">
    <property type="term" value="C:cytoskeleton"/>
    <property type="evidence" value="ECO:0007669"/>
    <property type="project" value="UniProtKB-SubCell"/>
</dbReference>
<dbReference type="PRINTS" id="PR01217">
    <property type="entry name" value="PRICHEXTENSN"/>
</dbReference>
<dbReference type="GO" id="GO:0007165">
    <property type="term" value="P:signal transduction"/>
    <property type="evidence" value="ECO:0007669"/>
    <property type="project" value="InterPro"/>
</dbReference>
<dbReference type="PROSITE" id="PS50003">
    <property type="entry name" value="PH_DOMAIN"/>
    <property type="match status" value="1"/>
</dbReference>
<keyword evidence="3" id="KW-1003">Cell membrane</keyword>
<feature type="region of interest" description="Disordered" evidence="10">
    <location>
        <begin position="439"/>
        <end position="693"/>
    </location>
</feature>
<organism evidence="13 14">
    <name type="scientific">Silurus meridionalis</name>
    <name type="common">Southern catfish</name>
    <name type="synonym">Silurus soldatovi meridionalis</name>
    <dbReference type="NCBI Taxonomy" id="175797"/>
    <lineage>
        <taxon>Eukaryota</taxon>
        <taxon>Metazoa</taxon>
        <taxon>Chordata</taxon>
        <taxon>Craniata</taxon>
        <taxon>Vertebrata</taxon>
        <taxon>Euteleostomi</taxon>
        <taxon>Actinopterygii</taxon>
        <taxon>Neopterygii</taxon>
        <taxon>Teleostei</taxon>
        <taxon>Ostariophysi</taxon>
        <taxon>Siluriformes</taxon>
        <taxon>Siluridae</taxon>
        <taxon>Silurus</taxon>
    </lineage>
</organism>